<comment type="caution">
    <text evidence="1">The sequence shown here is derived from an EMBL/GenBank/DDBJ whole genome shotgun (WGS) entry which is preliminary data.</text>
</comment>
<reference evidence="1 2" key="1">
    <citation type="journal article" date="2015" name="PLoS ONE">
        <title>Rice-Infecting Pseudomonas Genomes Are Highly Accessorized and Harbor Multiple Putative Virulence Mechanisms to Cause Sheath Brown Rot.</title>
        <authorList>
            <person name="Quibod I.L."/>
            <person name="Grande G."/>
            <person name="Oreiro E.G."/>
            <person name="Borja F.N."/>
            <person name="Dossa G.S."/>
            <person name="Mauleon R."/>
            <person name="Cruz C.V."/>
            <person name="Oliva R."/>
        </authorList>
    </citation>
    <scope>NUCLEOTIDE SEQUENCE [LARGE SCALE GENOMIC DNA]</scope>
    <source>
        <strain evidence="1 2">IRRI 6609</strain>
    </source>
</reference>
<dbReference type="EMBL" id="JSYZ01000026">
    <property type="protein sequence ID" value="KPA87825.1"/>
    <property type="molecule type" value="Genomic_DNA"/>
</dbReference>
<name>A0A0M9GCJ5_9PSED</name>
<proteinExistence type="predicted"/>
<evidence type="ECO:0000313" key="1">
    <source>
        <dbReference type="EMBL" id="KPA87825.1"/>
    </source>
</evidence>
<accession>A0A0M9GCJ5</accession>
<dbReference type="Proteomes" id="UP000037931">
    <property type="component" value="Unassembled WGS sequence"/>
</dbReference>
<sequence>MIVWECELKDVQTLEKKLLEFLSGETTLQPQ</sequence>
<gene>
    <name evidence="1" type="ORF">PF66_05783</name>
</gene>
<evidence type="ECO:0000313" key="2">
    <source>
        <dbReference type="Proteomes" id="UP000037931"/>
    </source>
</evidence>
<dbReference type="AlphaFoldDB" id="A0A0M9GCJ5"/>
<protein>
    <submittedName>
        <fullName evidence="1">Uncharacterized protein</fullName>
    </submittedName>
</protein>
<keyword evidence="2" id="KW-1185">Reference proteome</keyword>
<organism evidence="1 2">
    <name type="scientific">Pseudomonas asplenii</name>
    <dbReference type="NCBI Taxonomy" id="53407"/>
    <lineage>
        <taxon>Bacteria</taxon>
        <taxon>Pseudomonadati</taxon>
        <taxon>Pseudomonadota</taxon>
        <taxon>Gammaproteobacteria</taxon>
        <taxon>Pseudomonadales</taxon>
        <taxon>Pseudomonadaceae</taxon>
        <taxon>Pseudomonas</taxon>
    </lineage>
</organism>